<sequence length="360" mass="41639">MPKKIAFIGPLPPPVGGVALANLRAQEIIARKVPSYKVINLNTSKKSINADLYKKKGLGEFFHFTKNIFQLIRFVFRHKIFIANVFIVPNISFLREAIFIFILKLKAKKLVVHLHAKTDGDLFLHGFRLKLFTWIISLGDIIFVLSEKHHKAFYSKYINPEKLVVLENFVDYKEFQNEIEDKQPHFLYVGRLSEKKGFETLVDALIIAGELLKDLKIEVLGAFENAEFEERMKSKINDNNLVNFIFHGPQMGEAKFHYFKKCSVFIFPSYFENSPIVLKEAIAAKMAIIASDIIENKNMLDTFNNKVYFKQKNAADLASKLILLHQDKNLVLDMMKHSERIKQYDIPFAEQIILKSLKLK</sequence>
<feature type="transmembrane region" description="Helical" evidence="1">
    <location>
        <begin position="80"/>
        <end position="102"/>
    </location>
</feature>
<dbReference type="PANTHER" id="PTHR45947:SF3">
    <property type="entry name" value="SULFOQUINOVOSYL TRANSFERASE SQD2"/>
    <property type="match status" value="1"/>
</dbReference>
<evidence type="ECO:0000313" key="4">
    <source>
        <dbReference type="Proteomes" id="UP001138686"/>
    </source>
</evidence>
<feature type="transmembrane region" description="Helical" evidence="1">
    <location>
        <begin position="122"/>
        <end position="145"/>
    </location>
</feature>
<keyword evidence="4" id="KW-1185">Reference proteome</keyword>
<dbReference type="EMBL" id="JAHWDP010000001">
    <property type="protein sequence ID" value="MBW2937245.1"/>
    <property type="molecule type" value="Genomic_DNA"/>
</dbReference>
<evidence type="ECO:0000259" key="2">
    <source>
        <dbReference type="Pfam" id="PF00534"/>
    </source>
</evidence>
<dbReference type="PANTHER" id="PTHR45947">
    <property type="entry name" value="SULFOQUINOVOSYL TRANSFERASE SQD2"/>
    <property type="match status" value="1"/>
</dbReference>
<keyword evidence="1" id="KW-1133">Transmembrane helix</keyword>
<evidence type="ECO:0000256" key="1">
    <source>
        <dbReference type="SAM" id="Phobius"/>
    </source>
</evidence>
<evidence type="ECO:0000313" key="3">
    <source>
        <dbReference type="EMBL" id="MBW2937245.1"/>
    </source>
</evidence>
<keyword evidence="1" id="KW-0812">Transmembrane</keyword>
<dbReference type="GO" id="GO:0016757">
    <property type="term" value="F:glycosyltransferase activity"/>
    <property type="evidence" value="ECO:0007669"/>
    <property type="project" value="InterPro"/>
</dbReference>
<feature type="domain" description="Glycosyl transferase family 1" evidence="2">
    <location>
        <begin position="174"/>
        <end position="336"/>
    </location>
</feature>
<dbReference type="InterPro" id="IPR001296">
    <property type="entry name" value="Glyco_trans_1"/>
</dbReference>
<dbReference type="CDD" id="cd03801">
    <property type="entry name" value="GT4_PimA-like"/>
    <property type="match status" value="1"/>
</dbReference>
<dbReference type="RefSeq" id="WP_219051499.1">
    <property type="nucleotide sequence ID" value="NZ_JAHWDP010000001.1"/>
</dbReference>
<accession>A0A9X1FMV3</accession>
<proteinExistence type="predicted"/>
<comment type="caution">
    <text evidence="3">The sequence shown here is derived from an EMBL/GenBank/DDBJ whole genome shotgun (WGS) entry which is preliminary data.</text>
</comment>
<reference evidence="3" key="1">
    <citation type="submission" date="2021-07" db="EMBL/GenBank/DDBJ databases">
        <title>Aureisphaera sp. CAU 1614 isolated from sea sediment.</title>
        <authorList>
            <person name="Kim W."/>
        </authorList>
    </citation>
    <scope>NUCLEOTIDE SEQUENCE</scope>
    <source>
        <strain evidence="3">CAU 1614</strain>
    </source>
</reference>
<dbReference type="Proteomes" id="UP001138686">
    <property type="component" value="Unassembled WGS sequence"/>
</dbReference>
<keyword evidence="1" id="KW-0472">Membrane</keyword>
<gene>
    <name evidence="3" type="ORF">KXJ69_03955</name>
</gene>
<dbReference type="AlphaFoldDB" id="A0A9X1FMV3"/>
<name>A0A9X1FMV3_9FLAO</name>
<dbReference type="InterPro" id="IPR050194">
    <property type="entry name" value="Glycosyltransferase_grp1"/>
</dbReference>
<dbReference type="Pfam" id="PF00534">
    <property type="entry name" value="Glycos_transf_1"/>
    <property type="match status" value="1"/>
</dbReference>
<organism evidence="3 4">
    <name type="scientific">Halomarinibacterium sedimenti</name>
    <dbReference type="NCBI Taxonomy" id="2857106"/>
    <lineage>
        <taxon>Bacteria</taxon>
        <taxon>Pseudomonadati</taxon>
        <taxon>Bacteroidota</taxon>
        <taxon>Flavobacteriia</taxon>
        <taxon>Flavobacteriales</taxon>
        <taxon>Flavobacteriaceae</taxon>
        <taxon>Halomarinibacterium</taxon>
    </lineage>
</organism>
<protein>
    <submittedName>
        <fullName evidence="3">Glycosyltransferase family 4 protein</fullName>
    </submittedName>
</protein>